<keyword evidence="1" id="KW-0812">Transmembrane</keyword>
<organism evidence="2 3">
    <name type="scientific">Streptomyces fildesensis</name>
    <dbReference type="NCBI Taxonomy" id="375757"/>
    <lineage>
        <taxon>Bacteria</taxon>
        <taxon>Bacillati</taxon>
        <taxon>Actinomycetota</taxon>
        <taxon>Actinomycetes</taxon>
        <taxon>Kitasatosporales</taxon>
        <taxon>Streptomycetaceae</taxon>
        <taxon>Streptomyces</taxon>
    </lineage>
</organism>
<feature type="transmembrane region" description="Helical" evidence="1">
    <location>
        <begin position="21"/>
        <end position="48"/>
    </location>
</feature>
<dbReference type="Pfam" id="PF19877">
    <property type="entry name" value="DUF6350"/>
    <property type="match status" value="1"/>
</dbReference>
<comment type="caution">
    <text evidence="2">The sequence shown here is derived from an EMBL/GenBank/DDBJ whole genome shotgun (WGS) entry which is preliminary data.</text>
</comment>
<protein>
    <submittedName>
        <fullName evidence="2">DUF6350 family protein</fullName>
    </submittedName>
</protein>
<feature type="transmembrane region" description="Helical" evidence="1">
    <location>
        <begin position="135"/>
        <end position="158"/>
    </location>
</feature>
<dbReference type="Proteomes" id="UP001614394">
    <property type="component" value="Unassembled WGS sequence"/>
</dbReference>
<feature type="transmembrane region" description="Helical" evidence="1">
    <location>
        <begin position="270"/>
        <end position="291"/>
    </location>
</feature>
<feature type="transmembrane region" description="Helical" evidence="1">
    <location>
        <begin position="223"/>
        <end position="249"/>
    </location>
</feature>
<evidence type="ECO:0000313" key="3">
    <source>
        <dbReference type="Proteomes" id="UP001614394"/>
    </source>
</evidence>
<keyword evidence="3" id="KW-1185">Reference proteome</keyword>
<feature type="transmembrane region" description="Helical" evidence="1">
    <location>
        <begin position="351"/>
        <end position="372"/>
    </location>
</feature>
<keyword evidence="1" id="KW-0472">Membrane</keyword>
<name>A0ABW8C000_9ACTN</name>
<sequence length="503" mass="50182">MTDGFPSLPERAADARRASAAAAAFGGGVVAAGLGLGALAVTVLFLWISAPFPDSGLDGALRIAADLWLLAHGASLLRTDTLSGLPAPIGVTPLLLTVLPGWLVYRAAAHAVAPPEGEGEGDAGDGSPGRVEPRVAAAAAGWLVAGYLLVGVGAVLYTSYGQVRSDPLSAVLHLPVVAVLAAGAGAWSGCGRPAVALPRAVRRWLDELSLPRWLTLPEGGLRAALRAAAASTTVLVGGGAVLGGASLVWHERLVGHSFAQLSAPLSGRCAVLLVALALVPNMAVWGASYALGPGFAVGAGSVVAPAGLGTGVGAGAGAGTGAGSGVSGSDVLPNFPLLAALPAHGATPLSWAVLVLPVLAGLCAAWLVGGAAAAGSWRPARTALVAALAALGCGASTGLLAGWSAGPMGSAVLADFGPRWWAAGGAALGWTLVVGVAGAVGVRWWHVRVPVPAEPVSWGERWGKVRGVFRWRWRWSRSVPESVAEVPEMPPMPVVPPLVPPVE</sequence>
<reference evidence="2 3" key="1">
    <citation type="submission" date="2024-10" db="EMBL/GenBank/DDBJ databases">
        <title>The Natural Products Discovery Center: Release of the First 8490 Sequenced Strains for Exploring Actinobacteria Biosynthetic Diversity.</title>
        <authorList>
            <person name="Kalkreuter E."/>
            <person name="Kautsar S.A."/>
            <person name="Yang D."/>
            <person name="Bader C.D."/>
            <person name="Teijaro C.N."/>
            <person name="Fluegel L."/>
            <person name="Davis C.M."/>
            <person name="Simpson J.R."/>
            <person name="Lauterbach L."/>
            <person name="Steele A.D."/>
            <person name="Gui C."/>
            <person name="Meng S."/>
            <person name="Li G."/>
            <person name="Viehrig K."/>
            <person name="Ye F."/>
            <person name="Su P."/>
            <person name="Kiefer A.F."/>
            <person name="Nichols A."/>
            <person name="Cepeda A.J."/>
            <person name="Yan W."/>
            <person name="Fan B."/>
            <person name="Jiang Y."/>
            <person name="Adhikari A."/>
            <person name="Zheng C.-J."/>
            <person name="Schuster L."/>
            <person name="Cowan T.M."/>
            <person name="Smanski M.J."/>
            <person name="Chevrette M.G."/>
            <person name="De Carvalho L.P.S."/>
            <person name="Shen B."/>
        </authorList>
    </citation>
    <scope>NUCLEOTIDE SEQUENCE [LARGE SCALE GENOMIC DNA]</scope>
    <source>
        <strain evidence="2 3">NPDC053399</strain>
    </source>
</reference>
<keyword evidence="1" id="KW-1133">Transmembrane helix</keyword>
<evidence type="ECO:0000256" key="1">
    <source>
        <dbReference type="SAM" id="Phobius"/>
    </source>
</evidence>
<dbReference type="EMBL" id="JBITYG010000001">
    <property type="protein sequence ID" value="MFI9099748.1"/>
    <property type="molecule type" value="Genomic_DNA"/>
</dbReference>
<feature type="transmembrane region" description="Helical" evidence="1">
    <location>
        <begin position="420"/>
        <end position="442"/>
    </location>
</feature>
<proteinExistence type="predicted"/>
<dbReference type="InterPro" id="IPR045931">
    <property type="entry name" value="DUF6350"/>
</dbReference>
<feature type="transmembrane region" description="Helical" evidence="1">
    <location>
        <begin position="384"/>
        <end position="405"/>
    </location>
</feature>
<gene>
    <name evidence="2" type="ORF">ACIGXA_04420</name>
</gene>
<feature type="transmembrane region" description="Helical" evidence="1">
    <location>
        <begin position="170"/>
        <end position="189"/>
    </location>
</feature>
<dbReference type="RefSeq" id="WP_399644842.1">
    <property type="nucleotide sequence ID" value="NZ_JBITYG010000001.1"/>
</dbReference>
<evidence type="ECO:0000313" key="2">
    <source>
        <dbReference type="EMBL" id="MFI9099748.1"/>
    </source>
</evidence>
<accession>A0ABW8C000</accession>